<dbReference type="InterPro" id="IPR000380">
    <property type="entry name" value="Topo_IA"/>
</dbReference>
<dbReference type="Pfam" id="PF01131">
    <property type="entry name" value="Topoisom_bac"/>
    <property type="match status" value="1"/>
</dbReference>
<dbReference type="Gene3D" id="1.10.460.10">
    <property type="entry name" value="Topoisomerase I, domain 2"/>
    <property type="match status" value="1"/>
</dbReference>
<reference evidence="15" key="1">
    <citation type="journal article" date="2019" name="Int. J. Syst. Evol. Microbiol.">
        <title>The Global Catalogue of Microorganisms (GCM) 10K type strain sequencing project: providing services to taxonomists for standard genome sequencing and annotation.</title>
        <authorList>
            <consortium name="The Broad Institute Genomics Platform"/>
            <consortium name="The Broad Institute Genome Sequencing Center for Infectious Disease"/>
            <person name="Wu L."/>
            <person name="Ma J."/>
        </authorList>
    </citation>
    <scope>NUCLEOTIDE SEQUENCE [LARGE SCALE GENOMIC DNA]</scope>
    <source>
        <strain evidence="15">CGMCC 1.6774</strain>
    </source>
</reference>
<feature type="region of interest" description="Disordered" evidence="11">
    <location>
        <begin position="690"/>
        <end position="709"/>
    </location>
</feature>
<dbReference type="SUPFAM" id="SSF57783">
    <property type="entry name" value="Zinc beta-ribbon"/>
    <property type="match status" value="1"/>
</dbReference>
<feature type="site" description="Interaction with DNA" evidence="10">
    <location>
        <position position="146"/>
    </location>
</feature>
<dbReference type="InterPro" id="IPR013824">
    <property type="entry name" value="Topo_IA_cen_sub1"/>
</dbReference>
<dbReference type="PANTHER" id="PTHR42785">
    <property type="entry name" value="DNA TOPOISOMERASE, TYPE IA, CORE"/>
    <property type="match status" value="1"/>
</dbReference>
<dbReference type="InterPro" id="IPR006171">
    <property type="entry name" value="TOPRIM_dom"/>
</dbReference>
<evidence type="ECO:0000256" key="10">
    <source>
        <dbReference type="HAMAP-Rule" id="MF_00952"/>
    </source>
</evidence>
<dbReference type="Pfam" id="PF01751">
    <property type="entry name" value="Toprim"/>
    <property type="match status" value="1"/>
</dbReference>
<comment type="caution">
    <text evidence="10">Lacks conserved residue(s) required for the propagation of feature annotation.</text>
</comment>
<dbReference type="Gene3D" id="3.30.65.10">
    <property type="entry name" value="Bacterial Topoisomerase I, domain 1"/>
    <property type="match status" value="1"/>
</dbReference>
<dbReference type="Gene3D" id="2.70.20.10">
    <property type="entry name" value="Topoisomerase I, domain 3"/>
    <property type="match status" value="1"/>
</dbReference>
<dbReference type="Gene3D" id="1.10.290.10">
    <property type="entry name" value="Topoisomerase I, domain 4"/>
    <property type="match status" value="1"/>
</dbReference>
<dbReference type="EC" id="5.6.2.1" evidence="10"/>
<dbReference type="InterPro" id="IPR003602">
    <property type="entry name" value="Topo_IA_DNA-bd_dom"/>
</dbReference>
<feature type="compositionally biased region" description="Polar residues" evidence="11">
    <location>
        <begin position="336"/>
        <end position="345"/>
    </location>
</feature>
<name>A0ABW5ALQ1_9BRAD</name>
<gene>
    <name evidence="10 14" type="primary">topA</name>
    <name evidence="14" type="ORF">ACFSOX_13435</name>
</gene>
<evidence type="ECO:0000256" key="3">
    <source>
        <dbReference type="ARBA" id="ARBA00022723"/>
    </source>
</evidence>
<dbReference type="PROSITE" id="PS00396">
    <property type="entry name" value="TOPO_IA_1"/>
    <property type="match status" value="1"/>
</dbReference>
<dbReference type="Proteomes" id="UP001597314">
    <property type="component" value="Unassembled WGS sequence"/>
</dbReference>
<dbReference type="HAMAP" id="MF_00952">
    <property type="entry name" value="Topoisom_1_prok"/>
    <property type="match status" value="1"/>
</dbReference>
<feature type="domain" description="Topo IA-type catalytic" evidence="13">
    <location>
        <begin position="132"/>
        <end position="582"/>
    </location>
</feature>
<dbReference type="EMBL" id="JBHUIW010000014">
    <property type="protein sequence ID" value="MFD2183155.1"/>
    <property type="molecule type" value="Genomic_DNA"/>
</dbReference>
<dbReference type="InterPro" id="IPR013825">
    <property type="entry name" value="Topo_IA_cen_sub2"/>
</dbReference>
<dbReference type="CDD" id="cd00186">
    <property type="entry name" value="TOP1Ac"/>
    <property type="match status" value="1"/>
</dbReference>
<feature type="compositionally biased region" description="Basic residues" evidence="11">
    <location>
        <begin position="891"/>
        <end position="910"/>
    </location>
</feature>
<comment type="caution">
    <text evidence="14">The sequence shown here is derived from an EMBL/GenBank/DDBJ whole genome shotgun (WGS) entry which is preliminary data.</text>
</comment>
<evidence type="ECO:0000313" key="15">
    <source>
        <dbReference type="Proteomes" id="UP001597314"/>
    </source>
</evidence>
<feature type="active site" description="O-(5'-phospho-DNA)-tyrosine intermediate" evidence="10">
    <location>
        <position position="304"/>
    </location>
</feature>
<feature type="region of interest" description="Disordered" evidence="11">
    <location>
        <begin position="248"/>
        <end position="269"/>
    </location>
</feature>
<dbReference type="RefSeq" id="WP_378478318.1">
    <property type="nucleotide sequence ID" value="NZ_JBHUIW010000014.1"/>
</dbReference>
<evidence type="ECO:0000256" key="5">
    <source>
        <dbReference type="ARBA" id="ARBA00022833"/>
    </source>
</evidence>
<dbReference type="GO" id="GO:0003917">
    <property type="term" value="F:DNA topoisomerase type I (single strand cut, ATP-independent) activity"/>
    <property type="evidence" value="ECO:0007669"/>
    <property type="project" value="UniProtKB-EC"/>
</dbReference>
<feature type="region of interest" description="Disordered" evidence="11">
    <location>
        <begin position="332"/>
        <end position="351"/>
    </location>
</feature>
<evidence type="ECO:0000256" key="8">
    <source>
        <dbReference type="ARBA" id="ARBA00023125"/>
    </source>
</evidence>
<comment type="catalytic activity">
    <reaction evidence="1 10">
        <text>ATP-independent breakage of single-stranded DNA, followed by passage and rejoining.</text>
        <dbReference type="EC" id="5.6.2.1"/>
    </reaction>
</comment>
<dbReference type="SMART" id="SM00436">
    <property type="entry name" value="TOP1Bc"/>
    <property type="match status" value="1"/>
</dbReference>
<dbReference type="InterPro" id="IPR023406">
    <property type="entry name" value="Topo_IA_AS"/>
</dbReference>
<dbReference type="Gene3D" id="3.40.50.140">
    <property type="match status" value="1"/>
</dbReference>
<dbReference type="Pfam" id="PF13368">
    <property type="entry name" value="Toprim_C_rpt"/>
    <property type="match status" value="3"/>
</dbReference>
<keyword evidence="7 10" id="KW-0799">Topoisomerase</keyword>
<keyword evidence="8 10" id="KW-0238">DNA-binding</keyword>
<feature type="site" description="Interaction with DNA" evidence="10">
    <location>
        <position position="31"/>
    </location>
</feature>
<evidence type="ECO:0000259" key="12">
    <source>
        <dbReference type="PROSITE" id="PS50880"/>
    </source>
</evidence>
<evidence type="ECO:0000256" key="1">
    <source>
        <dbReference type="ARBA" id="ARBA00000213"/>
    </source>
</evidence>
<dbReference type="PRINTS" id="PR00417">
    <property type="entry name" value="PRTPISMRASEI"/>
</dbReference>
<dbReference type="InterPro" id="IPR013826">
    <property type="entry name" value="Topo_IA_cen_sub3"/>
</dbReference>
<evidence type="ECO:0000313" key="14">
    <source>
        <dbReference type="EMBL" id="MFD2183155.1"/>
    </source>
</evidence>
<dbReference type="PANTHER" id="PTHR42785:SF1">
    <property type="entry name" value="DNA TOPOISOMERASE"/>
    <property type="match status" value="1"/>
</dbReference>
<feature type="compositionally biased region" description="Basic residues" evidence="11">
    <location>
        <begin position="855"/>
        <end position="865"/>
    </location>
</feature>
<protein>
    <recommendedName>
        <fullName evidence="10">DNA topoisomerase 1</fullName>
        <ecNumber evidence="10">5.6.2.1</ecNumber>
    </recommendedName>
    <alternativeName>
        <fullName evidence="10">DNA topoisomerase I</fullName>
    </alternativeName>
</protein>
<sequence length="919" mass="100737">MNVVVVESPAKAKTINKYLGRGYEVLASFGHVRDLPPKDGSVDPDADFRMIWEVDGKAQKRIADIARALKGADKLILATDPDREGEAISWHLIEALREKRALAADTPIERVVFNAITKQAVTEAMKHPRSVDQALVDAYLARRALDYLVGFTLSPVLWRKLPGARSAGRVQSVALRLVCDRELEIEKFVSQEYWSLVATLLTPRQEAFQARLVGADGQKITRLDIRSGADAEAFKQALEAARYAVASVEAKPTRRNPQPPFTTSTLQQEASRKLGFAPAHTMRVAQRLYEGVDIDGETVGLITYMRTDGVQMAPEAIAAARDVIRKDYGDRYLPSSPRQYQTKAKNAQEAHEAIRPTDMTRRPRDVRRGLEPDQAKLYELIYMRAVASQMESAELERTTVDIVAHVGAGAPTAQIDKSKYKTLDLRATGSVITFDGFLAVYQEGRDEDPDDEESRRLPAMSQGEPLTKQALDVTQHFTEPPPRYSEASLVKRMEELGIGRPSTYASILQVLKDRNYVRLDKRRLVPEDRGRIVVAFLESFFSRYVEYDFTADLEEQLDRVSNAEIEWHQLLRRFWTDFTGAVDGIKDLKISEVIDALDAMLAPHIFPAREDGSDPRVCTTCGTGRLSLKLGRFGAFIGCSNYPECRYTRPFSVGNGEGGETETKVLGQDPDTGFDVTLRSGRFGPYIQLGEANGGDKPKRAGLPKGTDPGSVDLEMALRLLSLPREVGKHPEDGEPILAGIGRFGAYVQHGKTYANLEAGDDVLAIGLNRAVTLIAEKREKGGKGRRFGGDPGKTLGDHPDQGGPIVVKAGRYGPYVSHNGVNATLPKDKTPETITLAEAVELIAQRAEKTGGAPKRKAPAKKAAPKATKAKNAEAKDTAKPAKTATAKKAPAKKAAPKGSAKKPAAKAKKTPEPADSE</sequence>
<evidence type="ECO:0000256" key="4">
    <source>
        <dbReference type="ARBA" id="ARBA00022771"/>
    </source>
</evidence>
<keyword evidence="6" id="KW-0460">Magnesium</keyword>
<dbReference type="InterPro" id="IPR028612">
    <property type="entry name" value="Topoisom_1_IA"/>
</dbReference>
<comment type="subunit">
    <text evidence="10">Monomer.</text>
</comment>
<comment type="similarity">
    <text evidence="2 10">Belongs to the type IA topoisomerase family.</text>
</comment>
<dbReference type="SMART" id="SM00493">
    <property type="entry name" value="TOPRIM"/>
    <property type="match status" value="1"/>
</dbReference>
<feature type="site" description="Interaction with DNA" evidence="10">
    <location>
        <position position="158"/>
    </location>
</feature>
<feature type="domain" description="Toprim" evidence="12">
    <location>
        <begin position="1"/>
        <end position="107"/>
    </location>
</feature>
<keyword evidence="4" id="KW-0863">Zinc-finger</keyword>
<feature type="site" description="Interaction with DNA" evidence="10">
    <location>
        <position position="514"/>
    </location>
</feature>
<keyword evidence="3" id="KW-0479">Metal-binding</keyword>
<dbReference type="InterPro" id="IPR005733">
    <property type="entry name" value="TopoI_bac-type"/>
</dbReference>
<dbReference type="Pfam" id="PF01396">
    <property type="entry name" value="Zn_ribbon_Top1"/>
    <property type="match status" value="1"/>
</dbReference>
<dbReference type="InterPro" id="IPR023405">
    <property type="entry name" value="Topo_IA_core_domain"/>
</dbReference>
<dbReference type="PROSITE" id="PS52039">
    <property type="entry name" value="TOPO_IA_2"/>
    <property type="match status" value="1"/>
</dbReference>
<dbReference type="InterPro" id="IPR003601">
    <property type="entry name" value="Topo_IA_2"/>
</dbReference>
<dbReference type="NCBIfam" id="TIGR01051">
    <property type="entry name" value="topA_bact"/>
    <property type="match status" value="1"/>
</dbReference>
<evidence type="ECO:0000259" key="13">
    <source>
        <dbReference type="PROSITE" id="PS52039"/>
    </source>
</evidence>
<keyword evidence="9 10" id="KW-0413">Isomerase</keyword>
<dbReference type="InterPro" id="IPR013497">
    <property type="entry name" value="Topo_IA_cen"/>
</dbReference>
<feature type="region of interest" description="Interaction with DNA" evidence="10">
    <location>
        <begin position="166"/>
        <end position="171"/>
    </location>
</feature>
<feature type="compositionally biased region" description="Basic and acidic residues" evidence="11">
    <location>
        <begin position="872"/>
        <end position="881"/>
    </location>
</feature>
<feature type="region of interest" description="Disordered" evidence="11">
    <location>
        <begin position="848"/>
        <end position="919"/>
    </location>
</feature>
<accession>A0ABW5ALQ1</accession>
<feature type="site" description="Interaction with DNA" evidence="10">
    <location>
        <position position="306"/>
    </location>
</feature>
<organism evidence="14 15">
    <name type="scientific">Rhodoplanes azumiensis</name>
    <dbReference type="NCBI Taxonomy" id="1897628"/>
    <lineage>
        <taxon>Bacteria</taxon>
        <taxon>Pseudomonadati</taxon>
        <taxon>Pseudomonadota</taxon>
        <taxon>Alphaproteobacteria</taxon>
        <taxon>Hyphomicrobiales</taxon>
        <taxon>Nitrobacteraceae</taxon>
        <taxon>Rhodoplanes</taxon>
    </lineage>
</organism>
<evidence type="ECO:0000256" key="6">
    <source>
        <dbReference type="ARBA" id="ARBA00022842"/>
    </source>
</evidence>
<dbReference type="InterPro" id="IPR034149">
    <property type="entry name" value="TOPRIM_TopoI"/>
</dbReference>
<feature type="site" description="Interaction with DNA" evidence="10">
    <location>
        <position position="142"/>
    </location>
</feature>
<dbReference type="CDD" id="cd03363">
    <property type="entry name" value="TOPRIM_TopoIA_TopoI"/>
    <property type="match status" value="1"/>
</dbReference>
<keyword evidence="15" id="KW-1185">Reference proteome</keyword>
<dbReference type="InterPro" id="IPR013498">
    <property type="entry name" value="Topo_IA_Znf"/>
</dbReference>
<dbReference type="SUPFAM" id="SSF56712">
    <property type="entry name" value="Prokaryotic type I DNA topoisomerase"/>
    <property type="match status" value="1"/>
</dbReference>
<evidence type="ECO:0000256" key="2">
    <source>
        <dbReference type="ARBA" id="ARBA00009446"/>
    </source>
</evidence>
<dbReference type="InterPro" id="IPR025589">
    <property type="entry name" value="Toprim_C_rpt"/>
</dbReference>
<keyword evidence="5" id="KW-0862">Zinc</keyword>
<feature type="region of interest" description="Disordered" evidence="11">
    <location>
        <begin position="782"/>
        <end position="804"/>
    </location>
</feature>
<evidence type="ECO:0000256" key="9">
    <source>
        <dbReference type="ARBA" id="ARBA00023235"/>
    </source>
</evidence>
<feature type="site" description="Interaction with DNA" evidence="10">
    <location>
        <position position="143"/>
    </location>
</feature>
<dbReference type="SMART" id="SM00437">
    <property type="entry name" value="TOP1Ac"/>
    <property type="match status" value="1"/>
</dbReference>
<dbReference type="PROSITE" id="PS50880">
    <property type="entry name" value="TOPRIM"/>
    <property type="match status" value="1"/>
</dbReference>
<comment type="function">
    <text evidence="10">Releases the supercoiling and torsional tension of DNA, which is introduced during the DNA replication and transcription, by transiently cleaving and rejoining one strand of the DNA duplex. Introduces a single-strand break via transesterification at a target site in duplex DNA. The scissile phosphodiester is attacked by the catalytic tyrosine of the enzyme, resulting in the formation of a DNA-(5'-phosphotyrosyl)-enzyme intermediate and the expulsion of a 3'-OH DNA strand. The free DNA strand then undergoes passage around the unbroken strand, thus removing DNA supercoils. Finally, in the religation step, the DNA 3'-OH attacks the covalent intermediate to expel the active-site tyrosine and restore the DNA phosphodiester backbone.</text>
</comment>
<evidence type="ECO:0000256" key="7">
    <source>
        <dbReference type="ARBA" id="ARBA00023029"/>
    </source>
</evidence>
<evidence type="ECO:0000256" key="11">
    <source>
        <dbReference type="SAM" id="MobiDB-lite"/>
    </source>
</evidence>
<proteinExistence type="inferred from homology"/>